<dbReference type="EMBL" id="CAEZUE010000015">
    <property type="protein sequence ID" value="CAB4585979.1"/>
    <property type="molecule type" value="Genomic_DNA"/>
</dbReference>
<dbReference type="InterPro" id="IPR013249">
    <property type="entry name" value="RNA_pol_sigma70_r4_t2"/>
</dbReference>
<dbReference type="Pfam" id="PF08281">
    <property type="entry name" value="Sigma70_r4_2"/>
    <property type="match status" value="1"/>
</dbReference>
<feature type="domain" description="RNA polymerase sigma factor 70 region 4 type 2" evidence="1">
    <location>
        <begin position="31"/>
        <end position="83"/>
    </location>
</feature>
<reference evidence="2" key="1">
    <citation type="submission" date="2020-05" db="EMBL/GenBank/DDBJ databases">
        <authorList>
            <person name="Chiriac C."/>
            <person name="Salcher M."/>
            <person name="Ghai R."/>
            <person name="Kavagutti S V."/>
        </authorList>
    </citation>
    <scope>NUCLEOTIDE SEQUENCE</scope>
</reference>
<evidence type="ECO:0000259" key="1">
    <source>
        <dbReference type="Pfam" id="PF08281"/>
    </source>
</evidence>
<name>A0A6J6FE21_9ZZZZ</name>
<dbReference type="GO" id="GO:0016987">
    <property type="term" value="F:sigma factor activity"/>
    <property type="evidence" value="ECO:0007669"/>
    <property type="project" value="InterPro"/>
</dbReference>
<gene>
    <name evidence="2" type="ORF">UFOPK1788_00224</name>
</gene>
<dbReference type="AlphaFoldDB" id="A0A6J6FE21"/>
<accession>A0A6J6FE21</accession>
<proteinExistence type="predicted"/>
<dbReference type="SUPFAM" id="SSF88659">
    <property type="entry name" value="Sigma3 and sigma4 domains of RNA polymerase sigma factors"/>
    <property type="match status" value="1"/>
</dbReference>
<dbReference type="GO" id="GO:0003677">
    <property type="term" value="F:DNA binding"/>
    <property type="evidence" value="ECO:0007669"/>
    <property type="project" value="InterPro"/>
</dbReference>
<dbReference type="InterPro" id="IPR013324">
    <property type="entry name" value="RNA_pol_sigma_r3/r4-like"/>
</dbReference>
<dbReference type="Gene3D" id="1.10.10.10">
    <property type="entry name" value="Winged helix-like DNA-binding domain superfamily/Winged helix DNA-binding domain"/>
    <property type="match status" value="1"/>
</dbReference>
<dbReference type="GO" id="GO:0006352">
    <property type="term" value="P:DNA-templated transcription initiation"/>
    <property type="evidence" value="ECO:0007669"/>
    <property type="project" value="InterPro"/>
</dbReference>
<dbReference type="InterPro" id="IPR036388">
    <property type="entry name" value="WH-like_DNA-bd_sf"/>
</dbReference>
<organism evidence="2">
    <name type="scientific">freshwater metagenome</name>
    <dbReference type="NCBI Taxonomy" id="449393"/>
    <lineage>
        <taxon>unclassified sequences</taxon>
        <taxon>metagenomes</taxon>
        <taxon>ecological metagenomes</taxon>
    </lineage>
</organism>
<evidence type="ECO:0000313" key="2">
    <source>
        <dbReference type="EMBL" id="CAB4585979.1"/>
    </source>
</evidence>
<protein>
    <submittedName>
        <fullName evidence="2">Unannotated protein</fullName>
    </submittedName>
</protein>
<sequence length="97" mass="10992">MTTPDLALLLDNAGFRTPSAEKMAIERIREEELRAMFDLLPDPFRAATKAVVLDGMRTDEAAELLSIPAATVLTRVHRGRARLRSMITEQREKEREI</sequence>